<dbReference type="OrthoDB" id="977752at2"/>
<accession>A0A1I1VFN1</accession>
<name>A0A1I1VFN1_9BACT</name>
<sequence>MQKIFVLLTVFINCIVCLTFGQISSELTPQQYIDKYHEWAILNMKRSGVPASITLAQGMLESGNGNSRLAVEANNHFGIKCHDWTGEKVYHHDDRRNECFRKYNTVYDSYADHAQFLSTRSRYAFLFDLDITDYKGWARGLKKAGYATDPNYAKRLIDIIERYKLYEFDREGAGRSAWKRSKGTSTSGRHVIDPYTRHEVLFNNGVRYIKVKPEDTFSSIAQEFNLRDWELPKYNDLKSAGKATDYNYLYIEPKRNKAHPDHPWHVVKEGESMFEISQIYGIKLRKLYKLNNMNEGEEAKPGERLSLRKKVKN</sequence>
<evidence type="ECO:0000259" key="5">
    <source>
        <dbReference type="PROSITE" id="PS51782"/>
    </source>
</evidence>
<dbReference type="Gene3D" id="1.10.530.10">
    <property type="match status" value="1"/>
</dbReference>
<dbReference type="SMART" id="SM00257">
    <property type="entry name" value="LysM"/>
    <property type="match status" value="2"/>
</dbReference>
<dbReference type="InterPro" id="IPR018392">
    <property type="entry name" value="LysM"/>
</dbReference>
<dbReference type="eggNOG" id="COG1705">
    <property type="taxonomic scope" value="Bacteria"/>
</dbReference>
<gene>
    <name evidence="6" type="ORF">SAMN05444380_102164</name>
</gene>
<dbReference type="PANTHER" id="PTHR33308:SF9">
    <property type="entry name" value="PEPTIDOGLYCAN HYDROLASE FLGJ"/>
    <property type="match status" value="1"/>
</dbReference>
<evidence type="ECO:0000313" key="6">
    <source>
        <dbReference type="EMBL" id="SFD81807.1"/>
    </source>
</evidence>
<dbReference type="STRING" id="385682.SAMN05444380_102164"/>
<evidence type="ECO:0000256" key="1">
    <source>
        <dbReference type="ARBA" id="ARBA00022529"/>
    </source>
</evidence>
<dbReference type="eggNOG" id="COG1388">
    <property type="taxonomic scope" value="Bacteria"/>
</dbReference>
<dbReference type="SMART" id="SM00047">
    <property type="entry name" value="LYZ2"/>
    <property type="match status" value="1"/>
</dbReference>
<dbReference type="GO" id="GO:0031640">
    <property type="term" value="P:killing of cells of another organism"/>
    <property type="evidence" value="ECO:0007669"/>
    <property type="project" value="UniProtKB-KW"/>
</dbReference>
<proteinExistence type="predicted"/>
<dbReference type="PANTHER" id="PTHR33308">
    <property type="entry name" value="PEPTIDOGLYCAN HYDROLASE FLGJ"/>
    <property type="match status" value="1"/>
</dbReference>
<dbReference type="Pfam" id="PF01832">
    <property type="entry name" value="Glucosaminidase"/>
    <property type="match status" value="1"/>
</dbReference>
<protein>
    <recommendedName>
        <fullName evidence="4">Peptidoglycan hydrolase</fullName>
    </recommendedName>
</protein>
<dbReference type="InterPro" id="IPR036779">
    <property type="entry name" value="LysM_dom_sf"/>
</dbReference>
<evidence type="ECO:0000256" key="2">
    <source>
        <dbReference type="ARBA" id="ARBA00022638"/>
    </source>
</evidence>
<dbReference type="CDD" id="cd00118">
    <property type="entry name" value="LysM"/>
    <property type="match status" value="2"/>
</dbReference>
<reference evidence="6 7" key="1">
    <citation type="submission" date="2016-10" db="EMBL/GenBank/DDBJ databases">
        <authorList>
            <person name="de Groot N.N."/>
        </authorList>
    </citation>
    <scope>NUCLEOTIDE SEQUENCE [LARGE SCALE GENOMIC DNA]</scope>
    <source>
        <strain evidence="6 7">DSM 19012</strain>
    </source>
</reference>
<evidence type="ECO:0000256" key="4">
    <source>
        <dbReference type="ARBA" id="ARBA00032108"/>
    </source>
</evidence>
<dbReference type="InParanoid" id="A0A1I1VFN1"/>
<dbReference type="PROSITE" id="PS51782">
    <property type="entry name" value="LYSM"/>
    <property type="match status" value="1"/>
</dbReference>
<dbReference type="GO" id="GO:0042742">
    <property type="term" value="P:defense response to bacterium"/>
    <property type="evidence" value="ECO:0007669"/>
    <property type="project" value="UniProtKB-KW"/>
</dbReference>
<feature type="domain" description="LysM" evidence="5">
    <location>
        <begin position="263"/>
        <end position="307"/>
    </location>
</feature>
<evidence type="ECO:0000313" key="7">
    <source>
        <dbReference type="Proteomes" id="UP000181976"/>
    </source>
</evidence>
<keyword evidence="1" id="KW-0929">Antimicrobial</keyword>
<dbReference type="AlphaFoldDB" id="A0A1I1VFN1"/>
<keyword evidence="3 6" id="KW-0378">Hydrolase</keyword>
<dbReference type="EMBL" id="FONA01000002">
    <property type="protein sequence ID" value="SFD81807.1"/>
    <property type="molecule type" value="Genomic_DNA"/>
</dbReference>
<dbReference type="SUPFAM" id="SSF54106">
    <property type="entry name" value="LysM domain"/>
    <property type="match status" value="1"/>
</dbReference>
<dbReference type="Gene3D" id="3.10.350.10">
    <property type="entry name" value="LysM domain"/>
    <property type="match status" value="1"/>
</dbReference>
<dbReference type="InterPro" id="IPR002901">
    <property type="entry name" value="MGlyc_endo_b_GlcNAc-like_dom"/>
</dbReference>
<evidence type="ECO:0000256" key="3">
    <source>
        <dbReference type="ARBA" id="ARBA00022801"/>
    </source>
</evidence>
<keyword evidence="7" id="KW-1185">Reference proteome</keyword>
<keyword evidence="2" id="KW-0081">Bacteriolytic enzyme</keyword>
<dbReference type="RefSeq" id="WP_044138847.1">
    <property type="nucleotide sequence ID" value="NZ_AFSL01000095.1"/>
</dbReference>
<dbReference type="Proteomes" id="UP000181976">
    <property type="component" value="Unassembled WGS sequence"/>
</dbReference>
<dbReference type="InterPro" id="IPR051056">
    <property type="entry name" value="Glycosyl_Hydrolase_73"/>
</dbReference>
<organism evidence="6 7">
    <name type="scientific">Thermophagus xiamenensis</name>
    <dbReference type="NCBI Taxonomy" id="385682"/>
    <lineage>
        <taxon>Bacteria</taxon>
        <taxon>Pseudomonadati</taxon>
        <taxon>Bacteroidota</taxon>
        <taxon>Bacteroidia</taxon>
        <taxon>Marinilabiliales</taxon>
        <taxon>Marinilabiliaceae</taxon>
        <taxon>Thermophagus</taxon>
    </lineage>
</organism>
<dbReference type="GO" id="GO:0004040">
    <property type="term" value="F:amidase activity"/>
    <property type="evidence" value="ECO:0007669"/>
    <property type="project" value="InterPro"/>
</dbReference>
<dbReference type="Pfam" id="PF01476">
    <property type="entry name" value="LysM"/>
    <property type="match status" value="2"/>
</dbReference>